<dbReference type="OrthoDB" id="9809206at2"/>
<comment type="subcellular location">
    <subcellularLocation>
        <location evidence="1">Cell membrane</location>
        <topology evidence="1">Multi-pass membrane protein</topology>
    </subcellularLocation>
</comment>
<organism evidence="10 11">
    <name type="scientific">Radiobacillus deserti</name>
    <dbReference type="NCBI Taxonomy" id="2594883"/>
    <lineage>
        <taxon>Bacteria</taxon>
        <taxon>Bacillati</taxon>
        <taxon>Bacillota</taxon>
        <taxon>Bacilli</taxon>
        <taxon>Bacillales</taxon>
        <taxon>Bacillaceae</taxon>
        <taxon>Radiobacillus</taxon>
    </lineage>
</organism>
<evidence type="ECO:0000259" key="9">
    <source>
        <dbReference type="Pfam" id="PF21088"/>
    </source>
</evidence>
<evidence type="ECO:0000256" key="3">
    <source>
        <dbReference type="ARBA" id="ARBA00022475"/>
    </source>
</evidence>
<keyword evidence="6 7" id="KW-0472">Membrane</keyword>
<dbReference type="AlphaFoldDB" id="A0A516KD53"/>
<keyword evidence="5 7" id="KW-1133">Transmembrane helix</keyword>
<feature type="domain" description="Mechanosensitive ion channel transmembrane helices 2/3" evidence="9">
    <location>
        <begin position="67"/>
        <end position="100"/>
    </location>
</feature>
<evidence type="ECO:0000256" key="4">
    <source>
        <dbReference type="ARBA" id="ARBA00022692"/>
    </source>
</evidence>
<proteinExistence type="inferred from homology"/>
<dbReference type="EMBL" id="CP041666">
    <property type="protein sequence ID" value="QDP39342.1"/>
    <property type="molecule type" value="Genomic_DNA"/>
</dbReference>
<dbReference type="PANTHER" id="PTHR30460">
    <property type="entry name" value="MODERATE CONDUCTANCE MECHANOSENSITIVE CHANNEL YBIO"/>
    <property type="match status" value="1"/>
</dbReference>
<dbReference type="InterPro" id="IPR006685">
    <property type="entry name" value="MscS_channel_2nd"/>
</dbReference>
<dbReference type="Gene3D" id="1.10.287.1260">
    <property type="match status" value="1"/>
</dbReference>
<dbReference type="SUPFAM" id="SSF82861">
    <property type="entry name" value="Mechanosensitive channel protein MscS (YggB), transmembrane region"/>
    <property type="match status" value="1"/>
</dbReference>
<feature type="transmembrane region" description="Helical" evidence="7">
    <location>
        <begin position="56"/>
        <end position="77"/>
    </location>
</feature>
<reference evidence="10 11" key="1">
    <citation type="submission" date="2019-07" db="EMBL/GenBank/DDBJ databases">
        <authorList>
            <person name="Li J."/>
        </authorList>
    </citation>
    <scope>NUCLEOTIDE SEQUENCE [LARGE SCALE GENOMIC DNA]</scope>
    <source>
        <strain evidence="10 11">TKL69</strain>
    </source>
</reference>
<dbReference type="InterPro" id="IPR023408">
    <property type="entry name" value="MscS_beta-dom_sf"/>
</dbReference>
<dbReference type="InterPro" id="IPR049142">
    <property type="entry name" value="MS_channel_1st"/>
</dbReference>
<dbReference type="RefSeq" id="WP_143892092.1">
    <property type="nucleotide sequence ID" value="NZ_CP041666.1"/>
</dbReference>
<dbReference type="InterPro" id="IPR045276">
    <property type="entry name" value="YbiO_bact"/>
</dbReference>
<keyword evidence="11" id="KW-1185">Reference proteome</keyword>
<protein>
    <submittedName>
        <fullName evidence="10">Mechanosensitive ion channel family protein</fullName>
    </submittedName>
</protein>
<dbReference type="GO" id="GO:0008381">
    <property type="term" value="F:mechanosensitive monoatomic ion channel activity"/>
    <property type="evidence" value="ECO:0007669"/>
    <property type="project" value="InterPro"/>
</dbReference>
<evidence type="ECO:0000256" key="5">
    <source>
        <dbReference type="ARBA" id="ARBA00022989"/>
    </source>
</evidence>
<comment type="similarity">
    <text evidence="2">Belongs to the MscS (TC 1.A.23) family.</text>
</comment>
<feature type="domain" description="Mechanosensitive ion channel MscS" evidence="8">
    <location>
        <begin position="101"/>
        <end position="166"/>
    </location>
</feature>
<evidence type="ECO:0000313" key="10">
    <source>
        <dbReference type="EMBL" id="QDP39342.1"/>
    </source>
</evidence>
<dbReference type="PANTHER" id="PTHR30460:SF1">
    <property type="entry name" value="MECHANOSENSITIVE ION CHANNEL"/>
    <property type="match status" value="1"/>
</dbReference>
<sequence>MLDFFDHPFFKNNITQIAIGIIITFILVLILRRIIHSFFKRTDFISEKKEQTIESMINSIVQYVATFGLIVYILSVFDVEVGKILAGAGVLGIVIGFGAQNLVKDWLAGIFLLYEKQLQQGDWIKVNNLYAGIVEDIGLRSIKIRQWSGELLIMSNGQIQTVQNYNFDKMRVIEQVTVSFYEDPKRIFSILEAACERLNQELHEFLKKDLTGNPIEPFQVYGMTSLNDQYRGYQYAVIGLCDDLVYWTAAKETRRILAETMYDEKVRMAEQHIQHRTEET</sequence>
<evidence type="ECO:0000256" key="1">
    <source>
        <dbReference type="ARBA" id="ARBA00004651"/>
    </source>
</evidence>
<dbReference type="InterPro" id="IPR010920">
    <property type="entry name" value="LSM_dom_sf"/>
</dbReference>
<dbReference type="Pfam" id="PF21088">
    <property type="entry name" value="MS_channel_1st"/>
    <property type="match status" value="1"/>
</dbReference>
<evidence type="ECO:0000313" key="11">
    <source>
        <dbReference type="Proteomes" id="UP000315215"/>
    </source>
</evidence>
<dbReference type="Gene3D" id="2.30.30.60">
    <property type="match status" value="1"/>
</dbReference>
<accession>A0A516KD53</accession>
<dbReference type="InterPro" id="IPR011014">
    <property type="entry name" value="MscS_channel_TM-2"/>
</dbReference>
<name>A0A516KD53_9BACI</name>
<feature type="transmembrane region" description="Helical" evidence="7">
    <location>
        <begin position="83"/>
        <end position="103"/>
    </location>
</feature>
<gene>
    <name evidence="10" type="ORF">FN924_03530</name>
</gene>
<dbReference type="Gene3D" id="3.30.70.100">
    <property type="match status" value="1"/>
</dbReference>
<feature type="transmembrane region" description="Helical" evidence="7">
    <location>
        <begin position="14"/>
        <end position="35"/>
    </location>
</feature>
<evidence type="ECO:0000256" key="6">
    <source>
        <dbReference type="ARBA" id="ARBA00023136"/>
    </source>
</evidence>
<keyword evidence="3" id="KW-1003">Cell membrane</keyword>
<dbReference type="GO" id="GO:0005886">
    <property type="term" value="C:plasma membrane"/>
    <property type="evidence" value="ECO:0007669"/>
    <property type="project" value="UniProtKB-SubCell"/>
</dbReference>
<evidence type="ECO:0000256" key="7">
    <source>
        <dbReference type="SAM" id="Phobius"/>
    </source>
</evidence>
<dbReference type="KEGG" id="aqt:FN924_03530"/>
<dbReference type="Proteomes" id="UP000315215">
    <property type="component" value="Chromosome"/>
</dbReference>
<evidence type="ECO:0000256" key="2">
    <source>
        <dbReference type="ARBA" id="ARBA00008017"/>
    </source>
</evidence>
<dbReference type="Pfam" id="PF00924">
    <property type="entry name" value="MS_channel_2nd"/>
    <property type="match status" value="1"/>
</dbReference>
<keyword evidence="4 7" id="KW-0812">Transmembrane</keyword>
<evidence type="ECO:0000259" key="8">
    <source>
        <dbReference type="Pfam" id="PF00924"/>
    </source>
</evidence>
<dbReference type="SUPFAM" id="SSF50182">
    <property type="entry name" value="Sm-like ribonucleoproteins"/>
    <property type="match status" value="1"/>
</dbReference>